<evidence type="ECO:0000256" key="7">
    <source>
        <dbReference type="ARBA" id="ARBA00048248"/>
    </source>
</evidence>
<dbReference type="InterPro" id="IPR002305">
    <property type="entry name" value="aa-tRNA-synth_Ic"/>
</dbReference>
<evidence type="ECO:0000256" key="1">
    <source>
        <dbReference type="ARBA" id="ARBA00013160"/>
    </source>
</evidence>
<evidence type="ECO:0000256" key="9">
    <source>
        <dbReference type="RuleBase" id="RU363036"/>
    </source>
</evidence>
<reference evidence="11" key="1">
    <citation type="journal article" date="2019" name="Int. J. Syst. Evol. Microbiol.">
        <title>The Global Catalogue of Microorganisms (GCM) 10K type strain sequencing project: providing services to taxonomists for standard genome sequencing and annotation.</title>
        <authorList>
            <consortium name="The Broad Institute Genomics Platform"/>
            <consortium name="The Broad Institute Genome Sequencing Center for Infectious Disease"/>
            <person name="Wu L."/>
            <person name="Ma J."/>
        </authorList>
    </citation>
    <scope>NUCLEOTIDE SEQUENCE [LARGE SCALE GENOMIC DNA]</scope>
    <source>
        <strain evidence="11">JCM 13581</strain>
    </source>
</reference>
<evidence type="ECO:0000256" key="2">
    <source>
        <dbReference type="ARBA" id="ARBA00022598"/>
    </source>
</evidence>
<keyword evidence="3 9" id="KW-0547">Nucleotide-binding</keyword>
<dbReference type="GO" id="GO:0016874">
    <property type="term" value="F:ligase activity"/>
    <property type="evidence" value="ECO:0007669"/>
    <property type="project" value="UniProtKB-KW"/>
</dbReference>
<dbReference type="Gene3D" id="1.10.240.10">
    <property type="entry name" value="Tyrosyl-Transfer RNA Synthetase"/>
    <property type="match status" value="1"/>
</dbReference>
<evidence type="ECO:0000256" key="6">
    <source>
        <dbReference type="ARBA" id="ARBA00023146"/>
    </source>
</evidence>
<accession>A0ABN2PW97</accession>
<evidence type="ECO:0000256" key="8">
    <source>
        <dbReference type="NCBIfam" id="TIGR00234"/>
    </source>
</evidence>
<keyword evidence="6 9" id="KW-0030">Aminoacyl-tRNA synthetase</keyword>
<keyword evidence="2 9" id="KW-0436">Ligase</keyword>
<dbReference type="InterPro" id="IPR024088">
    <property type="entry name" value="Tyr-tRNA-ligase_bac-type"/>
</dbReference>
<dbReference type="PANTHER" id="PTHR11766:SF1">
    <property type="entry name" value="TYROSINE--TRNA LIGASE"/>
    <property type="match status" value="1"/>
</dbReference>
<dbReference type="SUPFAM" id="SSF52374">
    <property type="entry name" value="Nucleotidylyl transferase"/>
    <property type="match status" value="1"/>
</dbReference>
<organism evidence="10 11">
    <name type="scientific">Streptomyces sodiiphilus</name>
    <dbReference type="NCBI Taxonomy" id="226217"/>
    <lineage>
        <taxon>Bacteria</taxon>
        <taxon>Bacillati</taxon>
        <taxon>Actinomycetota</taxon>
        <taxon>Actinomycetes</taxon>
        <taxon>Kitasatosporales</taxon>
        <taxon>Streptomycetaceae</taxon>
        <taxon>Streptomyces</taxon>
    </lineage>
</organism>
<keyword evidence="5 9" id="KW-0648">Protein biosynthesis</keyword>
<dbReference type="Pfam" id="PF00579">
    <property type="entry name" value="tRNA-synt_1b"/>
    <property type="match status" value="1"/>
</dbReference>
<keyword evidence="4 9" id="KW-0067">ATP-binding</keyword>
<evidence type="ECO:0000256" key="3">
    <source>
        <dbReference type="ARBA" id="ARBA00022741"/>
    </source>
</evidence>
<evidence type="ECO:0000313" key="11">
    <source>
        <dbReference type="Proteomes" id="UP001501303"/>
    </source>
</evidence>
<comment type="catalytic activity">
    <reaction evidence="7">
        <text>tRNA(Tyr) + L-tyrosine + ATP = L-tyrosyl-tRNA(Tyr) + AMP + diphosphate + H(+)</text>
        <dbReference type="Rhea" id="RHEA:10220"/>
        <dbReference type="Rhea" id="RHEA-COMP:9706"/>
        <dbReference type="Rhea" id="RHEA-COMP:9707"/>
        <dbReference type="ChEBI" id="CHEBI:15378"/>
        <dbReference type="ChEBI" id="CHEBI:30616"/>
        <dbReference type="ChEBI" id="CHEBI:33019"/>
        <dbReference type="ChEBI" id="CHEBI:58315"/>
        <dbReference type="ChEBI" id="CHEBI:78442"/>
        <dbReference type="ChEBI" id="CHEBI:78536"/>
        <dbReference type="ChEBI" id="CHEBI:456215"/>
        <dbReference type="EC" id="6.1.1.1"/>
    </reaction>
</comment>
<dbReference type="PROSITE" id="PS00178">
    <property type="entry name" value="AA_TRNA_LIGASE_I"/>
    <property type="match status" value="1"/>
</dbReference>
<evidence type="ECO:0000256" key="4">
    <source>
        <dbReference type="ARBA" id="ARBA00022840"/>
    </source>
</evidence>
<name>A0ABN2PW97_9ACTN</name>
<proteinExistence type="inferred from homology"/>
<evidence type="ECO:0000313" key="10">
    <source>
        <dbReference type="EMBL" id="GAA1934960.1"/>
    </source>
</evidence>
<dbReference type="InterPro" id="IPR014729">
    <property type="entry name" value="Rossmann-like_a/b/a_fold"/>
</dbReference>
<protein>
    <recommendedName>
        <fullName evidence="1 8">Tyrosine--tRNA ligase</fullName>
        <ecNumber evidence="1 8">6.1.1.1</ecNumber>
    </recommendedName>
</protein>
<dbReference type="InterPro" id="IPR001412">
    <property type="entry name" value="aa-tRNA-synth_I_CS"/>
</dbReference>
<dbReference type="RefSeq" id="WP_344266561.1">
    <property type="nucleotide sequence ID" value="NZ_BAAAMJ010000082.1"/>
</dbReference>
<evidence type="ECO:0000256" key="5">
    <source>
        <dbReference type="ARBA" id="ARBA00022917"/>
    </source>
</evidence>
<comment type="similarity">
    <text evidence="9">Belongs to the class-I aminoacyl-tRNA synthetase family.</text>
</comment>
<dbReference type="PANTHER" id="PTHR11766">
    <property type="entry name" value="TYROSYL-TRNA SYNTHETASE"/>
    <property type="match status" value="1"/>
</dbReference>
<dbReference type="NCBIfam" id="TIGR00234">
    <property type="entry name" value="tyrS"/>
    <property type="match status" value="1"/>
</dbReference>
<comment type="caution">
    <text evidence="10">The sequence shown here is derived from an EMBL/GenBank/DDBJ whole genome shotgun (WGS) entry which is preliminary data.</text>
</comment>
<dbReference type="Proteomes" id="UP001501303">
    <property type="component" value="Unassembled WGS sequence"/>
</dbReference>
<sequence length="467" mass="50511">MSRLSESVTRVTHILDGADLGADYTVAQLLDETTARRSLDLSDLSPQEQAALVAGRANHLIPSDTALAERIEAAQVAGRPFIVKYGIDPTSPDVHLGHAVPIIIASRFQRMGHHVVFIIGDVTAKIGDPSGRSSERPPLTDEDIARNLSGYQQQVTPFIDFQRADLRFNGEWLNKVTLPELIGVLANVPASMSLQREDFRTRLAEGQGLSVAEFVYSVVMAWDSVAIDADVELGGVDQLLNLQMCRKVMEISDQAPEVVITTPLIEGTDGTGSKMSKSKGNYVGLTSAPDEVYGRLMSIPDHLTEPYLQLLTEWTDDEIRVVTKRLEEGSAHPMAIKRILAGEVVAALHGLDAAAAARAEFTAHFSKRSFGEAQNLPVIALEDHAEATLGALISRTLEFAPSISAVRRVAQQKGLRLIRESDGKQDVSALTEASVQQTLGDVVGELGDLAGAELYLKVGRKAARIDI</sequence>
<dbReference type="InterPro" id="IPR002307">
    <property type="entry name" value="Tyr-tRNA-ligase"/>
</dbReference>
<dbReference type="EC" id="6.1.1.1" evidence="1 8"/>
<keyword evidence="11" id="KW-1185">Reference proteome</keyword>
<dbReference type="EMBL" id="BAAAMJ010000082">
    <property type="protein sequence ID" value="GAA1934960.1"/>
    <property type="molecule type" value="Genomic_DNA"/>
</dbReference>
<dbReference type="Gene3D" id="3.40.50.620">
    <property type="entry name" value="HUPs"/>
    <property type="match status" value="1"/>
</dbReference>
<gene>
    <name evidence="10" type="primary">tyrS_2</name>
    <name evidence="10" type="ORF">GCM10009716_47500</name>
</gene>
<dbReference type="PRINTS" id="PR01040">
    <property type="entry name" value="TRNASYNTHTYR"/>
</dbReference>